<keyword evidence="2" id="KW-1185">Reference proteome</keyword>
<gene>
    <name evidence="1" type="ORF">QIA44_05255</name>
</gene>
<proteinExistence type="predicted"/>
<geneLocation type="plasmid" evidence="1 2">
    <name>lp28-8</name>
</geneLocation>
<dbReference type="EMBL" id="CP179539">
    <property type="protein sequence ID" value="XPK47140.1"/>
    <property type="molecule type" value="Genomic_DNA"/>
</dbReference>
<sequence length="344" mass="33008">MVAAAREAGAAATGAAADEIAAVDAQNAQAGAVAEENSVKGIAKGMKGIVDAAEALGVELKVVAAAAAAGAANANAGHLFAGAGNGANANAARVEKAADAVSKVSGKQIIKAIVDSKEGAGAAPGQATSPIEAAIGADAQGAAFGEDKGMDKDDKIAAAIVLRGMAKEAMKNRDGGAEIAAVDAAGQAGVVADGASVKGIAKGMKGIVETAKELGVELKVVAAAAAGGAANANAGHLFGNDGAGANAAHIEKATDAVSKVSGKQIIKAIVDSKEGAGKKPADAESPIEAAIGTDEAGAPFGQEGMNKDDKIAAAIVLRGMAKDGKFAHANDAGQAMKIGDGSCC</sequence>
<protein>
    <submittedName>
        <fullName evidence="1">Variable large family protein</fullName>
    </submittedName>
</protein>
<name>A0ACD5GLW6_9SPIR</name>
<dbReference type="Proteomes" id="UP001301963">
    <property type="component" value="Plasmid lp28-8"/>
</dbReference>
<evidence type="ECO:0000313" key="2">
    <source>
        <dbReference type="Proteomes" id="UP001301963"/>
    </source>
</evidence>
<accession>A0ACD5GLW6</accession>
<keyword evidence="1" id="KW-0614">Plasmid</keyword>
<evidence type="ECO:0000313" key="1">
    <source>
        <dbReference type="EMBL" id="XPK47140.1"/>
    </source>
</evidence>
<organism evidence="1 2">
    <name type="scientific">Borreliella lusitaniae</name>
    <dbReference type="NCBI Taxonomy" id="100177"/>
    <lineage>
        <taxon>Bacteria</taxon>
        <taxon>Pseudomonadati</taxon>
        <taxon>Spirochaetota</taxon>
        <taxon>Spirochaetia</taxon>
        <taxon>Spirochaetales</taxon>
        <taxon>Borreliaceae</taxon>
        <taxon>Borreliella</taxon>
    </lineage>
</organism>
<reference evidence="1" key="1">
    <citation type="submission" date="2024-11" db="EMBL/GenBank/DDBJ databases">
        <title>Sequencing of Borrelia variable plasmids from multiple Borrelia sensu lato isolates.</title>
        <authorList>
            <person name="Mongodin E.F."/>
            <person name="Rudenko N."/>
            <person name="Fraser C.M."/>
            <person name="Schutzer S."/>
            <person name="Luft B."/>
            <person name="Morgan R."/>
            <person name="Casjens S."/>
            <person name="Qiu W."/>
        </authorList>
    </citation>
    <scope>NUCLEOTIDE SEQUENCE</scope>
    <source>
        <strain evidence="1">PotiB3</strain>
    </source>
</reference>